<dbReference type="SUPFAM" id="SSF52096">
    <property type="entry name" value="ClpP/crotonase"/>
    <property type="match status" value="1"/>
</dbReference>
<reference evidence="7 8" key="1">
    <citation type="submission" date="2018-11" db="EMBL/GenBank/DDBJ databases">
        <title>Sequencing the genomes of 1000 actinobacteria strains.</title>
        <authorList>
            <person name="Klenk H.-P."/>
        </authorList>
    </citation>
    <scope>NUCLEOTIDE SEQUENCE [LARGE SCALE GENOMIC DNA]</scope>
    <source>
        <strain evidence="7 8">DSM 15700</strain>
    </source>
</reference>
<organism evidence="7 8">
    <name type="scientific">Myceligenerans xiligouense</name>
    <dbReference type="NCBI Taxonomy" id="253184"/>
    <lineage>
        <taxon>Bacteria</taxon>
        <taxon>Bacillati</taxon>
        <taxon>Actinomycetota</taxon>
        <taxon>Actinomycetes</taxon>
        <taxon>Micrococcales</taxon>
        <taxon>Promicromonosporaceae</taxon>
        <taxon>Myceligenerans</taxon>
    </lineage>
</organism>
<dbReference type="AlphaFoldDB" id="A0A3N4YHZ3"/>
<dbReference type="PANTHER" id="PTHR11941">
    <property type="entry name" value="ENOYL-COA HYDRATASE-RELATED"/>
    <property type="match status" value="1"/>
</dbReference>
<evidence type="ECO:0000256" key="3">
    <source>
        <dbReference type="ARBA" id="ARBA00023239"/>
    </source>
</evidence>
<gene>
    <name evidence="7" type="ORF">EDD34_1333</name>
</gene>
<dbReference type="PROSITE" id="PS00166">
    <property type="entry name" value="ENOYL_COA_HYDRATASE"/>
    <property type="match status" value="1"/>
</dbReference>
<evidence type="ECO:0000256" key="2">
    <source>
        <dbReference type="ARBA" id="ARBA00012076"/>
    </source>
</evidence>
<dbReference type="InterPro" id="IPR014748">
    <property type="entry name" value="Enoyl-CoA_hydra_C"/>
</dbReference>
<evidence type="ECO:0000256" key="5">
    <source>
        <dbReference type="ARBA" id="ARBA00023717"/>
    </source>
</evidence>
<proteinExistence type="inferred from homology"/>
<keyword evidence="3" id="KW-0456">Lyase</keyword>
<comment type="caution">
    <text evidence="7">The sequence shown here is derived from an EMBL/GenBank/DDBJ whole genome shotgun (WGS) entry which is preliminary data.</text>
</comment>
<comment type="catalytic activity">
    <reaction evidence="4">
        <text>a (3S)-3-hydroxyacyl-CoA = a (2E)-enoyl-CoA + H2O</text>
        <dbReference type="Rhea" id="RHEA:16105"/>
        <dbReference type="ChEBI" id="CHEBI:15377"/>
        <dbReference type="ChEBI" id="CHEBI:57318"/>
        <dbReference type="ChEBI" id="CHEBI:58856"/>
        <dbReference type="EC" id="4.2.1.17"/>
    </reaction>
</comment>
<evidence type="ECO:0000256" key="6">
    <source>
        <dbReference type="RuleBase" id="RU003707"/>
    </source>
</evidence>
<evidence type="ECO:0000256" key="1">
    <source>
        <dbReference type="ARBA" id="ARBA00005254"/>
    </source>
</evidence>
<evidence type="ECO:0000313" key="8">
    <source>
        <dbReference type="Proteomes" id="UP000280501"/>
    </source>
</evidence>
<protein>
    <recommendedName>
        <fullName evidence="2">enoyl-CoA hydratase</fullName>
        <ecNumber evidence="2">4.2.1.17</ecNumber>
    </recommendedName>
</protein>
<keyword evidence="8" id="KW-1185">Reference proteome</keyword>
<dbReference type="InterPro" id="IPR029045">
    <property type="entry name" value="ClpP/crotonase-like_dom_sf"/>
</dbReference>
<dbReference type="GO" id="GO:0006635">
    <property type="term" value="P:fatty acid beta-oxidation"/>
    <property type="evidence" value="ECO:0007669"/>
    <property type="project" value="TreeGrafter"/>
</dbReference>
<dbReference type="GO" id="GO:0004300">
    <property type="term" value="F:enoyl-CoA hydratase activity"/>
    <property type="evidence" value="ECO:0007669"/>
    <property type="project" value="UniProtKB-EC"/>
</dbReference>
<evidence type="ECO:0000256" key="4">
    <source>
        <dbReference type="ARBA" id="ARBA00023709"/>
    </source>
</evidence>
<dbReference type="FunFam" id="3.90.226.10:FF:000009">
    <property type="entry name" value="Carnitinyl-CoA dehydratase"/>
    <property type="match status" value="1"/>
</dbReference>
<dbReference type="Gene3D" id="3.90.226.10">
    <property type="entry name" value="2-enoyl-CoA Hydratase, Chain A, domain 1"/>
    <property type="match status" value="1"/>
</dbReference>
<dbReference type="EMBL" id="RKQZ01000001">
    <property type="protein sequence ID" value="RPF20729.1"/>
    <property type="molecule type" value="Genomic_DNA"/>
</dbReference>
<sequence length="263" mass="27816">MTDKTLLLSNDRGVLTITVNRPNALNALNKEVLTELRALLEDPLPLNGSDLRGVILTGAGERAFVAGADIREMSVMTPDEGEAFGALGQRVTRLFEELPVPVIACVSGYALGGGCELAMASDFIYATSSAVFGQPEVSLGLIPGFGGCARLHHLVGPGWAKELIYTGRKIDAIEARRIGLVNRVFDTREEMLDSAAATLAEIATRSPVAVALCKSAIGDSVGRATTDALAIEKAAFRKTFMTGDMREGTAAFLAKRPPSFPGH</sequence>
<evidence type="ECO:0000313" key="7">
    <source>
        <dbReference type="EMBL" id="RPF20729.1"/>
    </source>
</evidence>
<dbReference type="RefSeq" id="WP_123813856.1">
    <property type="nucleotide sequence ID" value="NZ_RKQZ01000001.1"/>
</dbReference>
<dbReference type="FunFam" id="1.10.12.10:FF:000001">
    <property type="entry name" value="Probable enoyl-CoA hydratase, mitochondrial"/>
    <property type="match status" value="1"/>
</dbReference>
<dbReference type="InterPro" id="IPR018376">
    <property type="entry name" value="Enoyl-CoA_hyd/isom_CS"/>
</dbReference>
<dbReference type="Pfam" id="PF00378">
    <property type="entry name" value="ECH_1"/>
    <property type="match status" value="1"/>
</dbReference>
<name>A0A3N4YHZ3_9MICO</name>
<dbReference type="InterPro" id="IPR001753">
    <property type="entry name" value="Enoyl-CoA_hydra/iso"/>
</dbReference>
<dbReference type="Proteomes" id="UP000280501">
    <property type="component" value="Unassembled WGS sequence"/>
</dbReference>
<accession>A0A3N4YHZ3</accession>
<dbReference type="Gene3D" id="1.10.12.10">
    <property type="entry name" value="Lyase 2-enoyl-coa Hydratase, Chain A, domain 2"/>
    <property type="match status" value="1"/>
</dbReference>
<comment type="catalytic activity">
    <reaction evidence="5">
        <text>a 4-saturated-(3S)-3-hydroxyacyl-CoA = a (3E)-enoyl-CoA + H2O</text>
        <dbReference type="Rhea" id="RHEA:20724"/>
        <dbReference type="ChEBI" id="CHEBI:15377"/>
        <dbReference type="ChEBI" id="CHEBI:58521"/>
        <dbReference type="ChEBI" id="CHEBI:137480"/>
        <dbReference type="EC" id="4.2.1.17"/>
    </reaction>
</comment>
<dbReference type="CDD" id="cd06558">
    <property type="entry name" value="crotonase-like"/>
    <property type="match status" value="1"/>
</dbReference>
<comment type="similarity">
    <text evidence="1 6">Belongs to the enoyl-CoA hydratase/isomerase family.</text>
</comment>
<dbReference type="OrthoDB" id="9790967at2"/>
<dbReference type="PANTHER" id="PTHR11941:SF54">
    <property type="entry name" value="ENOYL-COA HYDRATASE, MITOCHONDRIAL"/>
    <property type="match status" value="1"/>
</dbReference>
<dbReference type="EC" id="4.2.1.17" evidence="2"/>